<dbReference type="GO" id="GO:0051607">
    <property type="term" value="P:defense response to virus"/>
    <property type="evidence" value="ECO:0007669"/>
    <property type="project" value="TreeGrafter"/>
</dbReference>
<dbReference type="PANTHER" id="PTHR10271">
    <property type="entry name" value="INTERFERON-INDUCED PROTEIN WITH TETRATRICOPEPTIDE REPEATS"/>
    <property type="match status" value="1"/>
</dbReference>
<accession>A0A8C4Q3F0</accession>
<dbReference type="AlphaFoldDB" id="A0A8C4Q3F0"/>
<dbReference type="SUPFAM" id="SSF48452">
    <property type="entry name" value="TPR-like"/>
    <property type="match status" value="2"/>
</dbReference>
<dbReference type="FunFam" id="1.25.40.10:FF:000036">
    <property type="entry name" value="interferon-induced protein with tetratricopeptide repeats 5"/>
    <property type="match status" value="1"/>
</dbReference>
<organism evidence="6 7">
    <name type="scientific">Eptatretus burgeri</name>
    <name type="common">Inshore hagfish</name>
    <dbReference type="NCBI Taxonomy" id="7764"/>
    <lineage>
        <taxon>Eukaryota</taxon>
        <taxon>Metazoa</taxon>
        <taxon>Chordata</taxon>
        <taxon>Craniata</taxon>
        <taxon>Vertebrata</taxon>
        <taxon>Cyclostomata</taxon>
        <taxon>Myxini</taxon>
        <taxon>Myxiniformes</taxon>
        <taxon>Myxinidae</taxon>
        <taxon>Eptatretinae</taxon>
        <taxon>Eptatretus</taxon>
    </lineage>
</organism>
<keyword evidence="1" id="KW-0399">Innate immunity</keyword>
<dbReference type="Pfam" id="PF13424">
    <property type="entry name" value="TPR_12"/>
    <property type="match status" value="1"/>
</dbReference>
<evidence type="ECO:0000256" key="2">
    <source>
        <dbReference type="ARBA" id="ARBA00022737"/>
    </source>
</evidence>
<evidence type="ECO:0000313" key="6">
    <source>
        <dbReference type="Ensembl" id="ENSEBUP00000009248.1"/>
    </source>
</evidence>
<dbReference type="GO" id="GO:0005829">
    <property type="term" value="C:cytosol"/>
    <property type="evidence" value="ECO:0007669"/>
    <property type="project" value="TreeGrafter"/>
</dbReference>
<keyword evidence="4" id="KW-0391">Immunity</keyword>
<comment type="similarity">
    <text evidence="5">Belongs to the IFIT family.</text>
</comment>
<evidence type="ECO:0000256" key="5">
    <source>
        <dbReference type="ARBA" id="ARBA00038336"/>
    </source>
</evidence>
<protein>
    <submittedName>
        <fullName evidence="6">Uncharacterized protein</fullName>
    </submittedName>
</protein>
<name>A0A8C4Q3F0_EPTBU</name>
<dbReference type="PANTHER" id="PTHR10271:SF0">
    <property type="entry name" value="INTERFERON-INDUCED PROTEIN WITH TETRATRICOPEPTIDE REPEATS 5"/>
    <property type="match status" value="1"/>
</dbReference>
<dbReference type="OMA" id="VVYRMED"/>
<keyword evidence="3" id="KW-0802">TPR repeat</keyword>
<evidence type="ECO:0000256" key="1">
    <source>
        <dbReference type="ARBA" id="ARBA00022588"/>
    </source>
</evidence>
<dbReference type="GO" id="GO:0045087">
    <property type="term" value="P:innate immune response"/>
    <property type="evidence" value="ECO:0007669"/>
    <property type="project" value="UniProtKB-KW"/>
</dbReference>
<proteinExistence type="inferred from homology"/>
<evidence type="ECO:0000256" key="4">
    <source>
        <dbReference type="ARBA" id="ARBA00022859"/>
    </source>
</evidence>
<dbReference type="Proteomes" id="UP000694388">
    <property type="component" value="Unplaced"/>
</dbReference>
<dbReference type="GeneTree" id="ENSGT00950000182946"/>
<dbReference type="InterPro" id="IPR011990">
    <property type="entry name" value="TPR-like_helical_dom_sf"/>
</dbReference>
<reference evidence="6" key="1">
    <citation type="submission" date="2025-08" db="UniProtKB">
        <authorList>
            <consortium name="Ensembl"/>
        </authorList>
    </citation>
    <scope>IDENTIFICATION</scope>
</reference>
<sequence>MSGDESQSDLEKQLLSMECHFTWGLDKFVKVVTNIMNKVEFHLQNNPGSWQVGGRNFLAFINEVENRDSTQAFKNLEDALQNAKKEHGDDHERYSVVTCANFAWLYYRQDDHDKAKSYACQVSDICVKVGGTSSMVALPEVFAEKGWSLSKCRGEAYPAAIESFRIALQGDKDNIDWIFGLAICHKMEVLEGEKLLKKVLDLDPQNTIAMVLLALRLQAREENEEALSYITEAMEKSPGHPTVLKYAGMFFRRQRTTESMDTSLKILQNALRLAPTSATIQHTIGSIYFERYKLKKRCLPRHYRAFESTELNQLLSKAVEALKNSLLLNGNYSRCQLDLARAFWERRSDHNSARNLYEHMLQDESLKPEEKQITHLFFGRFLMWKLKSEEKAKDTAPPFGLVLPPLTFLGFTLRKPRHLGSLVSPAMRLSLGLSLSHRRHIGDLSVFFCLLSSLTPPALSQIRPPPPIFPQGAQGPPTTPFW</sequence>
<dbReference type="Ensembl" id="ENSEBUT00000009770.1">
    <property type="protein sequence ID" value="ENSEBUP00000009248.1"/>
    <property type="gene ID" value="ENSEBUG00000005961.1"/>
</dbReference>
<dbReference type="Gene3D" id="1.25.40.10">
    <property type="entry name" value="Tetratricopeptide repeat domain"/>
    <property type="match status" value="3"/>
</dbReference>
<evidence type="ECO:0000256" key="3">
    <source>
        <dbReference type="ARBA" id="ARBA00022803"/>
    </source>
</evidence>
<keyword evidence="2" id="KW-0677">Repeat</keyword>
<evidence type="ECO:0000313" key="7">
    <source>
        <dbReference type="Proteomes" id="UP000694388"/>
    </source>
</evidence>
<keyword evidence="7" id="KW-1185">Reference proteome</keyword>
<reference evidence="6" key="2">
    <citation type="submission" date="2025-09" db="UniProtKB">
        <authorList>
            <consortium name="Ensembl"/>
        </authorList>
    </citation>
    <scope>IDENTIFICATION</scope>
</reference>